<accession>A0A1J8QL00</accession>
<evidence type="ECO:0000313" key="2">
    <source>
        <dbReference type="EMBL" id="OJA14112.1"/>
    </source>
</evidence>
<feature type="non-terminal residue" evidence="2">
    <location>
        <position position="127"/>
    </location>
</feature>
<sequence length="127" mass="14427">MKNWQALNIFASLVLKYAYNFLLQNFQIIILAIFATRMHLHLWRADRRIRASDGLMRIPPSDISSAGRPVRCLVFPPRFLGVIYGVKSVRCEATVVGVLGAVCECMDIELDETPLVGIFRQTRSIVF</sequence>
<protein>
    <submittedName>
        <fullName evidence="2">Uncharacterized protein</fullName>
    </submittedName>
</protein>
<proteinExistence type="predicted"/>
<gene>
    <name evidence="2" type="ORF">AZE42_11837</name>
</gene>
<dbReference type="OrthoDB" id="2676384at2759"/>
<evidence type="ECO:0000256" key="1">
    <source>
        <dbReference type="SAM" id="Phobius"/>
    </source>
</evidence>
<organism evidence="2 3">
    <name type="scientific">Rhizopogon vesiculosus</name>
    <dbReference type="NCBI Taxonomy" id="180088"/>
    <lineage>
        <taxon>Eukaryota</taxon>
        <taxon>Fungi</taxon>
        <taxon>Dikarya</taxon>
        <taxon>Basidiomycota</taxon>
        <taxon>Agaricomycotina</taxon>
        <taxon>Agaricomycetes</taxon>
        <taxon>Agaricomycetidae</taxon>
        <taxon>Boletales</taxon>
        <taxon>Suillineae</taxon>
        <taxon>Rhizopogonaceae</taxon>
        <taxon>Rhizopogon</taxon>
    </lineage>
</organism>
<keyword evidence="3" id="KW-1185">Reference proteome</keyword>
<dbReference type="EMBL" id="LVVM01003879">
    <property type="protein sequence ID" value="OJA14112.1"/>
    <property type="molecule type" value="Genomic_DNA"/>
</dbReference>
<comment type="caution">
    <text evidence="2">The sequence shown here is derived from an EMBL/GenBank/DDBJ whole genome shotgun (WGS) entry which is preliminary data.</text>
</comment>
<dbReference type="AlphaFoldDB" id="A0A1J8QL00"/>
<dbReference type="Proteomes" id="UP000183567">
    <property type="component" value="Unassembled WGS sequence"/>
</dbReference>
<evidence type="ECO:0000313" key="3">
    <source>
        <dbReference type="Proteomes" id="UP000183567"/>
    </source>
</evidence>
<keyword evidence="1" id="KW-0812">Transmembrane</keyword>
<feature type="transmembrane region" description="Helical" evidence="1">
    <location>
        <begin position="17"/>
        <end position="40"/>
    </location>
</feature>
<reference evidence="2 3" key="1">
    <citation type="submission" date="2016-03" db="EMBL/GenBank/DDBJ databases">
        <title>Comparative genomics of the ectomycorrhizal sister species Rhizopogon vinicolor and Rhizopogon vesiculosus (Basidiomycota: Boletales) reveals a divergence of the mating type B locus.</title>
        <authorList>
            <person name="Mujic A.B."/>
            <person name="Kuo A."/>
            <person name="Tritt A."/>
            <person name="Lipzen A."/>
            <person name="Chen C."/>
            <person name="Johnson J."/>
            <person name="Sharma A."/>
            <person name="Barry K."/>
            <person name="Grigoriev I.V."/>
            <person name="Spatafora J.W."/>
        </authorList>
    </citation>
    <scope>NUCLEOTIDE SEQUENCE [LARGE SCALE GENOMIC DNA]</scope>
    <source>
        <strain evidence="2 3">AM-OR11-056</strain>
    </source>
</reference>
<keyword evidence="1" id="KW-0472">Membrane</keyword>
<keyword evidence="1" id="KW-1133">Transmembrane helix</keyword>
<name>A0A1J8QL00_9AGAM</name>